<organism evidence="2">
    <name type="scientific">marine metagenome</name>
    <dbReference type="NCBI Taxonomy" id="408172"/>
    <lineage>
        <taxon>unclassified sequences</taxon>
        <taxon>metagenomes</taxon>
        <taxon>ecological metagenomes</taxon>
    </lineage>
</organism>
<feature type="domain" description="DUF1553" evidence="1">
    <location>
        <begin position="141"/>
        <end position="238"/>
    </location>
</feature>
<dbReference type="InterPro" id="IPR022655">
    <property type="entry name" value="DUF1553"/>
</dbReference>
<proteinExistence type="predicted"/>
<dbReference type="AlphaFoldDB" id="A0A383CWF3"/>
<dbReference type="Pfam" id="PF07587">
    <property type="entry name" value="PSD1"/>
    <property type="match status" value="1"/>
</dbReference>
<feature type="non-terminal residue" evidence="2">
    <location>
        <position position="238"/>
    </location>
</feature>
<gene>
    <name evidence="2" type="ORF">METZ01_LOCUS489089</name>
</gene>
<feature type="non-terminal residue" evidence="2">
    <location>
        <position position="1"/>
    </location>
</feature>
<name>A0A383CWF3_9ZZZZ</name>
<accession>A0A383CWF3</accession>
<dbReference type="PANTHER" id="PTHR35889:SF3">
    <property type="entry name" value="F-BOX DOMAIN-CONTAINING PROTEIN"/>
    <property type="match status" value="1"/>
</dbReference>
<reference evidence="2" key="1">
    <citation type="submission" date="2018-05" db="EMBL/GenBank/DDBJ databases">
        <authorList>
            <person name="Lanie J.A."/>
            <person name="Ng W.-L."/>
            <person name="Kazmierczak K.M."/>
            <person name="Andrzejewski T.M."/>
            <person name="Davidsen T.M."/>
            <person name="Wayne K.J."/>
            <person name="Tettelin H."/>
            <person name="Glass J.I."/>
            <person name="Rusch D."/>
            <person name="Podicherti R."/>
            <person name="Tsui H.-C.T."/>
            <person name="Winkler M.E."/>
        </authorList>
    </citation>
    <scope>NUCLEOTIDE SEQUENCE</scope>
</reference>
<evidence type="ECO:0000259" key="1">
    <source>
        <dbReference type="Pfam" id="PF07587"/>
    </source>
</evidence>
<protein>
    <recommendedName>
        <fullName evidence="1">DUF1553 domain-containing protein</fullName>
    </recommendedName>
</protein>
<sequence>ETDETPRDTVLPVLHMFEGDIPTSLGELTLRLSEQLIEAVEAWRDGRLSEQQAVFLDEFVRADLLPRRLEDLVDLRSLVAEYRLLERDVPVAQRAPGVVEESAPDQPLLVRGSHKNLGDVVPRGYLTAVSNERYPDPGQVRLHLAEAVTASDNPLTSRVAVNRIWRHLFGYGLVRTVDNFGRLGDSPSHPELLDYLADGFVNDNYSVKRLIRRLVLTNTYQLSSSASPESTEIDPSNR</sequence>
<dbReference type="EMBL" id="UINC01212071">
    <property type="protein sequence ID" value="SVE36235.1"/>
    <property type="molecule type" value="Genomic_DNA"/>
</dbReference>
<dbReference type="PANTHER" id="PTHR35889">
    <property type="entry name" value="CYCLOINULO-OLIGOSACCHARIDE FRUCTANOTRANSFERASE-RELATED"/>
    <property type="match status" value="1"/>
</dbReference>
<evidence type="ECO:0000313" key="2">
    <source>
        <dbReference type="EMBL" id="SVE36235.1"/>
    </source>
</evidence>